<dbReference type="PRINTS" id="PR00463">
    <property type="entry name" value="EP450I"/>
</dbReference>
<sequence>MQAEIDCVVGRNRFPCIADRNKMPYTEAAIHELIRFCDVLPVGLPRCTSKNIVFRGYTIPKGTHVTPLLASVHYDPSFYKEPHKFNPNNFLDEKGDFKKSDAHMPFGAGNYY</sequence>
<comment type="caution">
    <text evidence="5">The sequence shown here is derived from an EMBL/GenBank/DDBJ whole genome shotgun (WGS) entry which is preliminary data.</text>
</comment>
<protein>
    <recommendedName>
        <fullName evidence="7">Cytochrome P450</fullName>
    </recommendedName>
</protein>
<dbReference type="GO" id="GO:0005737">
    <property type="term" value="C:cytoplasm"/>
    <property type="evidence" value="ECO:0007669"/>
    <property type="project" value="TreeGrafter"/>
</dbReference>
<dbReference type="PANTHER" id="PTHR24300:SF153">
    <property type="entry name" value="CYTOCHROME P450 2G1-LIKE-RELATED"/>
    <property type="match status" value="1"/>
</dbReference>
<keyword evidence="6" id="KW-1185">Reference proteome</keyword>
<evidence type="ECO:0000313" key="5">
    <source>
        <dbReference type="EMBL" id="DBA20834.1"/>
    </source>
</evidence>
<keyword evidence="3" id="KW-0479">Metal-binding</keyword>
<dbReference type="GO" id="GO:0016712">
    <property type="term" value="F:oxidoreductase activity, acting on paired donors, with incorporation or reduction of molecular oxygen, reduced flavin or flavoprotein as one donor, and incorporation of one atom of oxygen"/>
    <property type="evidence" value="ECO:0007669"/>
    <property type="project" value="TreeGrafter"/>
</dbReference>
<dbReference type="PANTHER" id="PTHR24300">
    <property type="entry name" value="CYTOCHROME P450 508A4-RELATED"/>
    <property type="match status" value="1"/>
</dbReference>
<reference evidence="5" key="1">
    <citation type="thesis" date="2020" institute="ProQuest LLC" country="789 East Eisenhower Parkway, Ann Arbor, MI, USA">
        <title>Comparative Genomics and Chromosome Evolution.</title>
        <authorList>
            <person name="Mudd A.B."/>
        </authorList>
    </citation>
    <scope>NUCLEOTIDE SEQUENCE</scope>
    <source>
        <strain evidence="5">1538</strain>
        <tissue evidence="5">Blood</tissue>
    </source>
</reference>
<comment type="cofactor">
    <cofactor evidence="1">
        <name>heme</name>
        <dbReference type="ChEBI" id="CHEBI:30413"/>
    </cofactor>
</comment>
<dbReference type="InterPro" id="IPR036396">
    <property type="entry name" value="Cyt_P450_sf"/>
</dbReference>
<evidence type="ECO:0000256" key="3">
    <source>
        <dbReference type="ARBA" id="ARBA00022723"/>
    </source>
</evidence>
<evidence type="ECO:0000256" key="4">
    <source>
        <dbReference type="ARBA" id="ARBA00023004"/>
    </source>
</evidence>
<dbReference type="Gene3D" id="1.10.630.10">
    <property type="entry name" value="Cytochrome P450"/>
    <property type="match status" value="1"/>
</dbReference>
<evidence type="ECO:0000256" key="2">
    <source>
        <dbReference type="ARBA" id="ARBA00010617"/>
    </source>
</evidence>
<dbReference type="GO" id="GO:0006805">
    <property type="term" value="P:xenobiotic metabolic process"/>
    <property type="evidence" value="ECO:0007669"/>
    <property type="project" value="TreeGrafter"/>
</dbReference>
<accession>A0AAV2ZR32</accession>
<organism evidence="5 6">
    <name type="scientific">Pyxicephalus adspersus</name>
    <name type="common">African bullfrog</name>
    <dbReference type="NCBI Taxonomy" id="30357"/>
    <lineage>
        <taxon>Eukaryota</taxon>
        <taxon>Metazoa</taxon>
        <taxon>Chordata</taxon>
        <taxon>Craniata</taxon>
        <taxon>Vertebrata</taxon>
        <taxon>Euteleostomi</taxon>
        <taxon>Amphibia</taxon>
        <taxon>Batrachia</taxon>
        <taxon>Anura</taxon>
        <taxon>Neobatrachia</taxon>
        <taxon>Ranoidea</taxon>
        <taxon>Pyxicephalidae</taxon>
        <taxon>Pyxicephalinae</taxon>
        <taxon>Pyxicephalus</taxon>
    </lineage>
</organism>
<evidence type="ECO:0000313" key="6">
    <source>
        <dbReference type="Proteomes" id="UP001181693"/>
    </source>
</evidence>
<comment type="similarity">
    <text evidence="2">Belongs to the cytochrome P450 family.</text>
</comment>
<proteinExistence type="inferred from homology"/>
<dbReference type="InterPro" id="IPR050182">
    <property type="entry name" value="Cytochrome_P450_fam2"/>
</dbReference>
<dbReference type="InterPro" id="IPR002401">
    <property type="entry name" value="Cyt_P450_E_grp-I"/>
</dbReference>
<dbReference type="GO" id="GO:0020037">
    <property type="term" value="F:heme binding"/>
    <property type="evidence" value="ECO:0007669"/>
    <property type="project" value="InterPro"/>
</dbReference>
<dbReference type="InterPro" id="IPR001128">
    <property type="entry name" value="Cyt_P450"/>
</dbReference>
<gene>
    <name evidence="5" type="ORF">GDO54_017577</name>
</gene>
<evidence type="ECO:0000256" key="1">
    <source>
        <dbReference type="ARBA" id="ARBA00001971"/>
    </source>
</evidence>
<dbReference type="GO" id="GO:0019373">
    <property type="term" value="P:epoxygenase P450 pathway"/>
    <property type="evidence" value="ECO:0007669"/>
    <property type="project" value="TreeGrafter"/>
</dbReference>
<name>A0AAV2ZR32_PYXAD</name>
<dbReference type="Pfam" id="PF00067">
    <property type="entry name" value="p450"/>
    <property type="match status" value="1"/>
</dbReference>
<dbReference type="EMBL" id="DYDO01000007">
    <property type="protein sequence ID" value="DBA20834.1"/>
    <property type="molecule type" value="Genomic_DNA"/>
</dbReference>
<evidence type="ECO:0008006" key="7">
    <source>
        <dbReference type="Google" id="ProtNLM"/>
    </source>
</evidence>
<dbReference type="GO" id="GO:0005506">
    <property type="term" value="F:iron ion binding"/>
    <property type="evidence" value="ECO:0007669"/>
    <property type="project" value="InterPro"/>
</dbReference>
<dbReference type="GO" id="GO:0008392">
    <property type="term" value="F:arachidonate epoxygenase activity"/>
    <property type="evidence" value="ECO:0007669"/>
    <property type="project" value="TreeGrafter"/>
</dbReference>
<keyword evidence="4" id="KW-0408">Iron</keyword>
<dbReference type="AlphaFoldDB" id="A0AAV2ZR32"/>
<dbReference type="Proteomes" id="UP001181693">
    <property type="component" value="Unassembled WGS sequence"/>
</dbReference>
<dbReference type="SUPFAM" id="SSF48264">
    <property type="entry name" value="Cytochrome P450"/>
    <property type="match status" value="1"/>
</dbReference>